<evidence type="ECO:0000313" key="2">
    <source>
        <dbReference type="Proteomes" id="UP000492821"/>
    </source>
</evidence>
<sequence length="88" mass="9713">MPQPAPPCVSRRCHSQRVSFTMPLPMFFLEFLSMSQIPMTQMNIPTAPPPTPKDTNNDISKPSMTLPISTLAALTRLPFSIGSLVKKV</sequence>
<dbReference type="Proteomes" id="UP000492821">
    <property type="component" value="Unassembled WGS sequence"/>
</dbReference>
<organism evidence="2 3">
    <name type="scientific">Panagrellus redivivus</name>
    <name type="common">Microworm</name>
    <dbReference type="NCBI Taxonomy" id="6233"/>
    <lineage>
        <taxon>Eukaryota</taxon>
        <taxon>Metazoa</taxon>
        <taxon>Ecdysozoa</taxon>
        <taxon>Nematoda</taxon>
        <taxon>Chromadorea</taxon>
        <taxon>Rhabditida</taxon>
        <taxon>Tylenchina</taxon>
        <taxon>Panagrolaimomorpha</taxon>
        <taxon>Panagrolaimoidea</taxon>
        <taxon>Panagrolaimidae</taxon>
        <taxon>Panagrellus</taxon>
    </lineage>
</organism>
<dbReference type="AlphaFoldDB" id="A0A7E4W203"/>
<feature type="compositionally biased region" description="Polar residues" evidence="1">
    <location>
        <begin position="53"/>
        <end position="62"/>
    </location>
</feature>
<name>A0A7E4W203_PANRE</name>
<evidence type="ECO:0000256" key="1">
    <source>
        <dbReference type="SAM" id="MobiDB-lite"/>
    </source>
</evidence>
<accession>A0A7E4W203</accession>
<evidence type="ECO:0000313" key="3">
    <source>
        <dbReference type="WBParaSite" id="Pan_g5484.t1"/>
    </source>
</evidence>
<keyword evidence="2" id="KW-1185">Reference proteome</keyword>
<reference evidence="2" key="1">
    <citation type="journal article" date="2013" name="Genetics">
        <title>The draft genome and transcriptome of Panagrellus redivivus are shaped by the harsh demands of a free-living lifestyle.</title>
        <authorList>
            <person name="Srinivasan J."/>
            <person name="Dillman A.R."/>
            <person name="Macchietto M.G."/>
            <person name="Heikkinen L."/>
            <person name="Lakso M."/>
            <person name="Fracchia K.M."/>
            <person name="Antoshechkin I."/>
            <person name="Mortazavi A."/>
            <person name="Wong G."/>
            <person name="Sternberg P.W."/>
        </authorList>
    </citation>
    <scope>NUCLEOTIDE SEQUENCE [LARGE SCALE GENOMIC DNA]</scope>
    <source>
        <strain evidence="2">MT8872</strain>
    </source>
</reference>
<feature type="region of interest" description="Disordered" evidence="1">
    <location>
        <begin position="41"/>
        <end position="62"/>
    </location>
</feature>
<protein>
    <submittedName>
        <fullName evidence="3">Secreted protein</fullName>
    </submittedName>
</protein>
<proteinExistence type="predicted"/>
<dbReference type="WBParaSite" id="Pan_g5484.t1">
    <property type="protein sequence ID" value="Pan_g5484.t1"/>
    <property type="gene ID" value="Pan_g5484"/>
</dbReference>
<reference evidence="3" key="2">
    <citation type="submission" date="2020-10" db="UniProtKB">
        <authorList>
            <consortium name="WormBaseParasite"/>
        </authorList>
    </citation>
    <scope>IDENTIFICATION</scope>
</reference>